<dbReference type="InterPro" id="IPR052394">
    <property type="entry name" value="LRR-containing"/>
</dbReference>
<protein>
    <submittedName>
        <fullName evidence="1">Uncharacterized protein</fullName>
    </submittedName>
</protein>
<proteinExistence type="predicted"/>
<reference evidence="1 2" key="1">
    <citation type="submission" date="2018-04" db="EMBL/GenBank/DDBJ databases">
        <title>The genome of golden apple snail Pomacea canaliculata provides insight into stress tolerance and invasive adaptation.</title>
        <authorList>
            <person name="Liu C."/>
            <person name="Liu B."/>
            <person name="Ren Y."/>
            <person name="Zhang Y."/>
            <person name="Wang H."/>
            <person name="Li S."/>
            <person name="Jiang F."/>
            <person name="Yin L."/>
            <person name="Zhang G."/>
            <person name="Qian W."/>
            <person name="Fan W."/>
        </authorList>
    </citation>
    <scope>NUCLEOTIDE SEQUENCE [LARGE SCALE GENOMIC DNA]</scope>
    <source>
        <strain evidence="1">SZHN2017</strain>
        <tissue evidence="1">Muscle</tissue>
    </source>
</reference>
<dbReference type="InterPro" id="IPR032675">
    <property type="entry name" value="LRR_dom_sf"/>
</dbReference>
<accession>A0A2T7NYA3</accession>
<evidence type="ECO:0000313" key="2">
    <source>
        <dbReference type="Proteomes" id="UP000245119"/>
    </source>
</evidence>
<dbReference type="Pfam" id="PF13516">
    <property type="entry name" value="LRR_6"/>
    <property type="match status" value="3"/>
</dbReference>
<sequence length="330" mass="36175">MASSGIEACAEVTGTGVWYRLAVKHKDSSMSQVCVEVTWTAVCHSLLVLTPVNLLLPKKKVVRRQQPLSREPSCEDAANFVRLSGGCVILGHGGPSFDILVLLLRVWGSGMGENRLSNAKKIGNRHSRETVPTPLFLFQFLPPTVMAGSSSSATKALTRDSGLEVIVEENEFFFTEVKDFAFVKTPQTPQRNTIIEKLNLEGNGIEHEGAKFLARILKENLYITELVLTENKLGNAGAKAICDLLVHNRCITKLDLSGLVNPALKHLRLAHNSFEEIGARCFKEALCENESLELLDLNWNHFSSRGAAMLAEGLEVLANYESGDEGVCVL</sequence>
<dbReference type="EMBL" id="PZQS01000008">
    <property type="protein sequence ID" value="PVD26157.1"/>
    <property type="molecule type" value="Genomic_DNA"/>
</dbReference>
<gene>
    <name evidence="1" type="ORF">C0Q70_13826</name>
</gene>
<dbReference type="Gene3D" id="3.80.10.10">
    <property type="entry name" value="Ribonuclease Inhibitor"/>
    <property type="match status" value="2"/>
</dbReference>
<dbReference type="PANTHER" id="PTHR24114:SF50">
    <property type="entry name" value="RNI-LIKE PROTEIN"/>
    <property type="match status" value="1"/>
</dbReference>
<dbReference type="InterPro" id="IPR001611">
    <property type="entry name" value="Leu-rich_rpt"/>
</dbReference>
<dbReference type="PANTHER" id="PTHR24114">
    <property type="entry name" value="LEUCINE RICH REPEAT FAMILY PROTEIN"/>
    <property type="match status" value="1"/>
</dbReference>
<dbReference type="AlphaFoldDB" id="A0A2T7NYA3"/>
<name>A0A2T7NYA3_POMCA</name>
<keyword evidence="2" id="KW-1185">Reference proteome</keyword>
<dbReference type="SUPFAM" id="SSF52047">
    <property type="entry name" value="RNI-like"/>
    <property type="match status" value="1"/>
</dbReference>
<organism evidence="1 2">
    <name type="scientific">Pomacea canaliculata</name>
    <name type="common">Golden apple snail</name>
    <dbReference type="NCBI Taxonomy" id="400727"/>
    <lineage>
        <taxon>Eukaryota</taxon>
        <taxon>Metazoa</taxon>
        <taxon>Spiralia</taxon>
        <taxon>Lophotrochozoa</taxon>
        <taxon>Mollusca</taxon>
        <taxon>Gastropoda</taxon>
        <taxon>Caenogastropoda</taxon>
        <taxon>Architaenioglossa</taxon>
        <taxon>Ampullarioidea</taxon>
        <taxon>Ampullariidae</taxon>
        <taxon>Pomacea</taxon>
    </lineage>
</organism>
<dbReference type="OrthoDB" id="76105at2759"/>
<evidence type="ECO:0000313" key="1">
    <source>
        <dbReference type="EMBL" id="PVD26157.1"/>
    </source>
</evidence>
<dbReference type="Proteomes" id="UP000245119">
    <property type="component" value="Linkage Group LG8"/>
</dbReference>
<dbReference type="SMART" id="SM00368">
    <property type="entry name" value="LRR_RI"/>
    <property type="match status" value="4"/>
</dbReference>
<comment type="caution">
    <text evidence="1">The sequence shown here is derived from an EMBL/GenBank/DDBJ whole genome shotgun (WGS) entry which is preliminary data.</text>
</comment>